<dbReference type="EMBL" id="VWYK01117999">
    <property type="protein sequence ID" value="NXR15126.1"/>
    <property type="molecule type" value="Genomic_DNA"/>
</dbReference>
<organism evidence="20 21">
    <name type="scientific">Semnornis frantzii</name>
    <dbReference type="NCBI Taxonomy" id="91796"/>
    <lineage>
        <taxon>Eukaryota</taxon>
        <taxon>Metazoa</taxon>
        <taxon>Chordata</taxon>
        <taxon>Craniata</taxon>
        <taxon>Vertebrata</taxon>
        <taxon>Euteleostomi</taxon>
        <taxon>Archelosauria</taxon>
        <taxon>Archosauria</taxon>
        <taxon>Dinosauria</taxon>
        <taxon>Saurischia</taxon>
        <taxon>Theropoda</taxon>
        <taxon>Coelurosauria</taxon>
        <taxon>Aves</taxon>
        <taxon>Neognathae</taxon>
        <taxon>Neoaves</taxon>
        <taxon>Telluraves</taxon>
        <taxon>Coraciimorphae</taxon>
        <taxon>Piciformes</taxon>
        <taxon>Ramphastidae</taxon>
        <taxon>Semnornis</taxon>
    </lineage>
</organism>
<protein>
    <submittedName>
        <fullName evidence="20">VGLU2 protein</fullName>
    </submittedName>
</protein>
<comment type="caution">
    <text evidence="20">The sequence shown here is derived from an EMBL/GenBank/DDBJ whole genome shotgun (WGS) entry which is preliminary data.</text>
</comment>
<dbReference type="Proteomes" id="UP000536381">
    <property type="component" value="Unassembled WGS sequence"/>
</dbReference>
<evidence type="ECO:0000256" key="10">
    <source>
        <dbReference type="ARBA" id="ARBA00022989"/>
    </source>
</evidence>
<evidence type="ECO:0000256" key="2">
    <source>
        <dbReference type="ARBA" id="ARBA00004651"/>
    </source>
</evidence>
<keyword evidence="16" id="KW-0739">Sodium transport</keyword>
<evidence type="ECO:0000256" key="7">
    <source>
        <dbReference type="ARBA" id="ARBA00022692"/>
    </source>
</evidence>
<evidence type="ECO:0000256" key="6">
    <source>
        <dbReference type="ARBA" id="ARBA00022592"/>
    </source>
</evidence>
<dbReference type="GO" id="GO:0005886">
    <property type="term" value="C:plasma membrane"/>
    <property type="evidence" value="ECO:0007669"/>
    <property type="project" value="UniProtKB-SubCell"/>
</dbReference>
<feature type="transmembrane region" description="Helical" evidence="18">
    <location>
        <begin position="174"/>
        <end position="192"/>
    </location>
</feature>
<evidence type="ECO:0000256" key="9">
    <source>
        <dbReference type="ARBA" id="ARBA00022847"/>
    </source>
</evidence>
<name>A0A7L2IYI4_9PICI</name>
<feature type="transmembrane region" description="Helical" evidence="18">
    <location>
        <begin position="132"/>
        <end position="154"/>
    </location>
</feature>
<feature type="transmembrane region" description="Helical" evidence="18">
    <location>
        <begin position="237"/>
        <end position="254"/>
    </location>
</feature>
<evidence type="ECO:0000256" key="4">
    <source>
        <dbReference type="ARBA" id="ARBA00022449"/>
    </source>
</evidence>
<evidence type="ECO:0000256" key="18">
    <source>
        <dbReference type="SAM" id="Phobius"/>
    </source>
</evidence>
<evidence type="ECO:0000256" key="5">
    <source>
        <dbReference type="ARBA" id="ARBA00022475"/>
    </source>
</evidence>
<evidence type="ECO:0000256" key="13">
    <source>
        <dbReference type="ARBA" id="ARBA00023065"/>
    </source>
</evidence>
<dbReference type="PANTHER" id="PTHR11662:SF201">
    <property type="entry name" value="VESICULAR GLUTAMATE TRANSPORTER 2"/>
    <property type="match status" value="1"/>
</dbReference>
<keyword evidence="13" id="KW-0406">Ion transport</keyword>
<dbReference type="PANTHER" id="PTHR11662">
    <property type="entry name" value="SOLUTE CARRIER FAMILY 17"/>
    <property type="match status" value="1"/>
</dbReference>
<dbReference type="Pfam" id="PF07690">
    <property type="entry name" value="MFS_1"/>
    <property type="match status" value="1"/>
</dbReference>
<dbReference type="FunFam" id="1.20.1250.20:FF:000003">
    <property type="entry name" value="Solute carrier family 17 member 3"/>
    <property type="match status" value="1"/>
</dbReference>
<evidence type="ECO:0000256" key="17">
    <source>
        <dbReference type="ARBA" id="ARBA00023329"/>
    </source>
</evidence>
<dbReference type="GO" id="GO:0015297">
    <property type="term" value="F:antiporter activity"/>
    <property type="evidence" value="ECO:0007669"/>
    <property type="project" value="UniProtKB-KW"/>
</dbReference>
<keyword evidence="9" id="KW-0769">Symport</keyword>
<keyword evidence="3" id="KW-0813">Transport</keyword>
<keyword evidence="21" id="KW-1185">Reference proteome</keyword>
<proteinExistence type="predicted"/>
<evidence type="ECO:0000256" key="15">
    <source>
        <dbReference type="ARBA" id="ARBA00023180"/>
    </source>
</evidence>
<keyword evidence="10 18" id="KW-1133">Transmembrane helix</keyword>
<evidence type="ECO:0000256" key="16">
    <source>
        <dbReference type="ARBA" id="ARBA00023201"/>
    </source>
</evidence>
<dbReference type="GO" id="GO:0015293">
    <property type="term" value="F:symporter activity"/>
    <property type="evidence" value="ECO:0007669"/>
    <property type="project" value="UniProtKB-KW"/>
</dbReference>
<keyword evidence="15" id="KW-0325">Glycoprotein</keyword>
<keyword evidence="17" id="KW-0968">Cytoplasmic vesicle</keyword>
<dbReference type="Gene3D" id="1.20.1250.20">
    <property type="entry name" value="MFS general substrate transporter like domains"/>
    <property type="match status" value="2"/>
</dbReference>
<dbReference type="InterPro" id="IPR036259">
    <property type="entry name" value="MFS_trans_sf"/>
</dbReference>
<comment type="subcellular location">
    <subcellularLocation>
        <location evidence="2">Cell membrane</location>
        <topology evidence="2">Multi-pass membrane protein</topology>
    </subcellularLocation>
    <subcellularLocation>
        <location evidence="1">Cytoplasmic vesicle</location>
        <location evidence="1">Secretory vesicle</location>
        <location evidence="1">Synaptic vesicle membrane</location>
    </subcellularLocation>
</comment>
<keyword evidence="6" id="KW-0592">Phosphate transport</keyword>
<dbReference type="GO" id="GO:0035249">
    <property type="term" value="P:synaptic transmission, glutamatergic"/>
    <property type="evidence" value="ECO:0007669"/>
    <property type="project" value="TreeGrafter"/>
</dbReference>
<keyword evidence="12" id="KW-0915">Sodium</keyword>
<dbReference type="SUPFAM" id="SSF103473">
    <property type="entry name" value="MFS general substrate transporter"/>
    <property type="match status" value="1"/>
</dbReference>
<dbReference type="InterPro" id="IPR011701">
    <property type="entry name" value="MFS"/>
</dbReference>
<dbReference type="GO" id="GO:0098700">
    <property type="term" value="P:neurotransmitter loading into synaptic vesicle"/>
    <property type="evidence" value="ECO:0007669"/>
    <property type="project" value="TreeGrafter"/>
</dbReference>
<keyword evidence="5" id="KW-1003">Cell membrane</keyword>
<dbReference type="GO" id="GO:0030672">
    <property type="term" value="C:synaptic vesicle membrane"/>
    <property type="evidence" value="ECO:0007669"/>
    <property type="project" value="UniProtKB-SubCell"/>
</dbReference>
<dbReference type="GO" id="GO:0005326">
    <property type="term" value="F:neurotransmitter transmembrane transporter activity"/>
    <property type="evidence" value="ECO:0007669"/>
    <property type="project" value="TreeGrafter"/>
</dbReference>
<evidence type="ECO:0000256" key="19">
    <source>
        <dbReference type="SAM" id="SignalP"/>
    </source>
</evidence>
<dbReference type="GO" id="GO:0060076">
    <property type="term" value="C:excitatory synapse"/>
    <property type="evidence" value="ECO:0007669"/>
    <property type="project" value="TreeGrafter"/>
</dbReference>
<evidence type="ECO:0000256" key="14">
    <source>
        <dbReference type="ARBA" id="ARBA00023136"/>
    </source>
</evidence>
<keyword evidence="7 18" id="KW-0812">Transmembrane</keyword>
<sequence>RVFGAAILLTSSLNMLIPSAARVHYGCVIFVRILQGLVEGVTYPACHGIWSKWAPPLERSRLATTSFCGKSWDPAGLILAICLGGFLFVCLFCFVFFHRAIHLKNTINQPKISTDQAPLSTFQKYKTPWRKFFTSMPVYAIIVANFCRSWTFYLLLISQPAYFEEVFGFEISKVGILSAVPHLVMTIIVPIGGQIADFLRSKQILSTTTVRKIMNCGGFGMEATLLLVVGYSHSKGVAISFLVLAVGFSGFAISG</sequence>
<evidence type="ECO:0000256" key="11">
    <source>
        <dbReference type="ARBA" id="ARBA00023018"/>
    </source>
</evidence>
<keyword evidence="11" id="KW-0770">Synapse</keyword>
<feature type="transmembrane region" description="Helical" evidence="18">
    <location>
        <begin position="75"/>
        <end position="97"/>
    </location>
</feature>
<dbReference type="GO" id="GO:0050803">
    <property type="term" value="P:regulation of synapse structure or activity"/>
    <property type="evidence" value="ECO:0007669"/>
    <property type="project" value="TreeGrafter"/>
</dbReference>
<feature type="non-terminal residue" evidence="20">
    <location>
        <position position="1"/>
    </location>
</feature>
<feature type="chain" id="PRO_5029850302" evidence="19">
    <location>
        <begin position="22"/>
        <end position="255"/>
    </location>
</feature>
<reference evidence="20 21" key="1">
    <citation type="submission" date="2019-09" db="EMBL/GenBank/DDBJ databases">
        <title>Bird 10,000 Genomes (B10K) Project - Family phase.</title>
        <authorList>
            <person name="Zhang G."/>
        </authorList>
    </citation>
    <scope>NUCLEOTIDE SEQUENCE [LARGE SCALE GENOMIC DNA]</scope>
    <source>
        <strain evidence="20">B10K-DU-001-42</strain>
        <tissue evidence="20">Muscle</tissue>
    </source>
</reference>
<dbReference type="GO" id="GO:0005313">
    <property type="term" value="F:L-glutamate transmembrane transporter activity"/>
    <property type="evidence" value="ECO:0007669"/>
    <property type="project" value="TreeGrafter"/>
</dbReference>
<dbReference type="InterPro" id="IPR050382">
    <property type="entry name" value="MFS_Na/Anion_cotransporter"/>
</dbReference>
<feature type="transmembrane region" description="Helical" evidence="18">
    <location>
        <begin position="213"/>
        <end position="231"/>
    </location>
</feature>
<keyword evidence="19" id="KW-0732">Signal</keyword>
<evidence type="ECO:0000256" key="8">
    <source>
        <dbReference type="ARBA" id="ARBA00022775"/>
    </source>
</evidence>
<evidence type="ECO:0000256" key="3">
    <source>
        <dbReference type="ARBA" id="ARBA00022448"/>
    </source>
</evidence>
<gene>
    <name evidence="20" type="primary">Slc17a6_1</name>
    <name evidence="20" type="ORF">SEMFRA_R05197</name>
</gene>
<evidence type="ECO:0000313" key="21">
    <source>
        <dbReference type="Proteomes" id="UP000536381"/>
    </source>
</evidence>
<evidence type="ECO:0000256" key="12">
    <source>
        <dbReference type="ARBA" id="ARBA00023053"/>
    </source>
</evidence>
<dbReference type="GO" id="GO:0006814">
    <property type="term" value="P:sodium ion transport"/>
    <property type="evidence" value="ECO:0007669"/>
    <property type="project" value="UniProtKB-KW"/>
</dbReference>
<keyword evidence="4" id="KW-0050">Antiport</keyword>
<keyword evidence="8" id="KW-0532">Neurotransmitter transport</keyword>
<dbReference type="OrthoDB" id="2985014at2759"/>
<dbReference type="GO" id="GO:0006817">
    <property type="term" value="P:phosphate ion transport"/>
    <property type="evidence" value="ECO:0007669"/>
    <property type="project" value="UniProtKB-KW"/>
</dbReference>
<accession>A0A7L2IYI4</accession>
<keyword evidence="14 18" id="KW-0472">Membrane</keyword>
<evidence type="ECO:0000256" key="1">
    <source>
        <dbReference type="ARBA" id="ARBA00004432"/>
    </source>
</evidence>
<evidence type="ECO:0000313" key="20">
    <source>
        <dbReference type="EMBL" id="NXR15126.1"/>
    </source>
</evidence>
<feature type="signal peptide" evidence="19">
    <location>
        <begin position="1"/>
        <end position="21"/>
    </location>
</feature>
<dbReference type="AlphaFoldDB" id="A0A7L2IYI4"/>
<feature type="non-terminal residue" evidence="20">
    <location>
        <position position="255"/>
    </location>
</feature>